<feature type="chain" id="PRO_5001763087" evidence="1">
    <location>
        <begin position="18"/>
        <end position="105"/>
    </location>
</feature>
<accession>A0A081R8A9</accession>
<name>A0A081R8A9_SPHCR</name>
<dbReference type="InterPro" id="IPR036909">
    <property type="entry name" value="Cyt_c-like_dom_sf"/>
</dbReference>
<dbReference type="Gene3D" id="1.10.760.10">
    <property type="entry name" value="Cytochrome c-like domain"/>
    <property type="match status" value="1"/>
</dbReference>
<organism evidence="2 3">
    <name type="scientific">Sphingobium chlorophenolicum</name>
    <dbReference type="NCBI Taxonomy" id="46429"/>
    <lineage>
        <taxon>Bacteria</taxon>
        <taxon>Pseudomonadati</taxon>
        <taxon>Pseudomonadota</taxon>
        <taxon>Alphaproteobacteria</taxon>
        <taxon>Sphingomonadales</taxon>
        <taxon>Sphingomonadaceae</taxon>
        <taxon>Sphingobium</taxon>
    </lineage>
</organism>
<dbReference type="OrthoDB" id="9789237at2"/>
<dbReference type="RefSeq" id="WP_037457029.1">
    <property type="nucleotide sequence ID" value="NZ_JFHR01000086.1"/>
</dbReference>
<comment type="caution">
    <text evidence="2">The sequence shown here is derived from an EMBL/GenBank/DDBJ whole genome shotgun (WGS) entry which is preliminary data.</text>
</comment>
<dbReference type="GO" id="GO:0020037">
    <property type="term" value="F:heme binding"/>
    <property type="evidence" value="ECO:0007669"/>
    <property type="project" value="InterPro"/>
</dbReference>
<dbReference type="PATRIC" id="fig|46429.4.peg.4292"/>
<keyword evidence="1" id="KW-0732">Signal</keyword>
<reference evidence="2 3" key="1">
    <citation type="submission" date="2014-02" db="EMBL/GenBank/DDBJ databases">
        <title>Whole genome sequence of Sphingobium chlorophenolicum NBRC 16172.</title>
        <authorList>
            <person name="Gan H.M."/>
            <person name="Gan H.Y."/>
            <person name="Chew T.H."/>
            <person name="Savka M.A."/>
        </authorList>
    </citation>
    <scope>NUCLEOTIDE SEQUENCE [LARGE SCALE GENOMIC DNA]</scope>
    <source>
        <strain evidence="2 3">NBRC 16172</strain>
    </source>
</reference>
<feature type="signal peptide" evidence="1">
    <location>
        <begin position="1"/>
        <end position="17"/>
    </location>
</feature>
<dbReference type="SUPFAM" id="SSF46626">
    <property type="entry name" value="Cytochrome c"/>
    <property type="match status" value="1"/>
</dbReference>
<sequence length="105" mass="10791">MKVLLPIALFAATGAAAAGYRLPDEQPVTLPPGPDAELMAGVCSACHSIDYVTSQPRGKGAQFWNDSVAKMVKVYGAPIEPADAARIAAYLAATYGASPADAGKR</sequence>
<dbReference type="Proteomes" id="UP000028411">
    <property type="component" value="Unassembled WGS sequence"/>
</dbReference>
<dbReference type="AlphaFoldDB" id="A0A081R8A9"/>
<evidence type="ECO:0000313" key="3">
    <source>
        <dbReference type="Proteomes" id="UP000028411"/>
    </source>
</evidence>
<protein>
    <submittedName>
        <fullName evidence="2">Putative cytochrome c</fullName>
    </submittedName>
</protein>
<dbReference type="eggNOG" id="COG2010">
    <property type="taxonomic scope" value="Bacteria"/>
</dbReference>
<dbReference type="EMBL" id="JFHR01000086">
    <property type="protein sequence ID" value="KEQ51432.1"/>
    <property type="molecule type" value="Genomic_DNA"/>
</dbReference>
<evidence type="ECO:0000313" key="2">
    <source>
        <dbReference type="EMBL" id="KEQ51432.1"/>
    </source>
</evidence>
<dbReference type="GO" id="GO:0009055">
    <property type="term" value="F:electron transfer activity"/>
    <property type="evidence" value="ECO:0007669"/>
    <property type="project" value="InterPro"/>
</dbReference>
<proteinExistence type="predicted"/>
<evidence type="ECO:0000256" key="1">
    <source>
        <dbReference type="SAM" id="SignalP"/>
    </source>
</evidence>
<gene>
    <name evidence="2" type="ORF">BV95_04307</name>
</gene>